<dbReference type="FunFam" id="3.30.1140.40:FF:000003">
    <property type="entry name" value="tctex1 domain-containing protein 2"/>
    <property type="match status" value="1"/>
</dbReference>
<keyword evidence="7" id="KW-0443">Lipid metabolism</keyword>
<keyword evidence="5" id="KW-0808">Transferase</keyword>
<comment type="pathway">
    <text evidence="1">Lipid metabolism.</text>
</comment>
<reference evidence="17" key="2">
    <citation type="submission" date="2025-09" db="UniProtKB">
        <authorList>
            <consortium name="Ensembl"/>
        </authorList>
    </citation>
    <scope>IDENTIFICATION</scope>
</reference>
<evidence type="ECO:0000256" key="7">
    <source>
        <dbReference type="ARBA" id="ARBA00023098"/>
    </source>
</evidence>
<comment type="similarity">
    <text evidence="2">Belongs to the dynein light chain Tctex-type family.</text>
</comment>
<dbReference type="InterPro" id="IPR038586">
    <property type="entry name" value="Tctex-1-like_sf"/>
</dbReference>
<dbReference type="Proteomes" id="UP000594220">
    <property type="component" value="Unplaced"/>
</dbReference>
<dbReference type="CDD" id="cd02174">
    <property type="entry name" value="CCT"/>
    <property type="match status" value="1"/>
</dbReference>
<dbReference type="AlphaFoldDB" id="A0A7M4F4S8"/>
<evidence type="ECO:0000256" key="3">
    <source>
        <dbReference type="ARBA" id="ARBA00010101"/>
    </source>
</evidence>
<dbReference type="InterPro" id="IPR005334">
    <property type="entry name" value="Tctex-1-like"/>
</dbReference>
<dbReference type="InterPro" id="IPR045049">
    <property type="entry name" value="Pcy1-like"/>
</dbReference>
<keyword evidence="8" id="KW-0594">Phospholipid biosynthesis</keyword>
<keyword evidence="18" id="KW-1185">Reference proteome</keyword>
<feature type="compositionally biased region" description="Polar residues" evidence="15">
    <location>
        <begin position="519"/>
        <end position="528"/>
    </location>
</feature>
<reference evidence="17" key="1">
    <citation type="submission" date="2025-08" db="UniProtKB">
        <authorList>
            <consortium name="Ensembl"/>
        </authorList>
    </citation>
    <scope>IDENTIFICATION</scope>
</reference>
<comment type="catalytic activity">
    <reaction evidence="13">
        <text>phosphocholine + CTP + H(+) = CDP-choline + diphosphate</text>
        <dbReference type="Rhea" id="RHEA:18997"/>
        <dbReference type="ChEBI" id="CHEBI:15378"/>
        <dbReference type="ChEBI" id="CHEBI:33019"/>
        <dbReference type="ChEBI" id="CHEBI:37563"/>
        <dbReference type="ChEBI" id="CHEBI:58779"/>
        <dbReference type="ChEBI" id="CHEBI:295975"/>
        <dbReference type="EC" id="2.7.7.15"/>
    </reaction>
    <physiologicalReaction direction="left-to-right" evidence="13">
        <dbReference type="Rhea" id="RHEA:18998"/>
    </physiologicalReaction>
</comment>
<dbReference type="InterPro" id="IPR004821">
    <property type="entry name" value="Cyt_trans-like"/>
</dbReference>
<dbReference type="InterPro" id="IPR041723">
    <property type="entry name" value="CCT"/>
</dbReference>
<dbReference type="Pfam" id="PF03645">
    <property type="entry name" value="Tctex-1"/>
    <property type="match status" value="1"/>
</dbReference>
<evidence type="ECO:0000256" key="2">
    <source>
        <dbReference type="ARBA" id="ARBA00005361"/>
    </source>
</evidence>
<dbReference type="Pfam" id="PF01467">
    <property type="entry name" value="CTP_transf_like"/>
    <property type="match status" value="1"/>
</dbReference>
<feature type="coiled-coil region" evidence="14">
    <location>
        <begin position="443"/>
        <end position="470"/>
    </location>
</feature>
<feature type="compositionally biased region" description="Low complexity" evidence="15">
    <location>
        <begin position="534"/>
        <end position="543"/>
    </location>
</feature>
<evidence type="ECO:0000256" key="6">
    <source>
        <dbReference type="ARBA" id="ARBA00022695"/>
    </source>
</evidence>
<evidence type="ECO:0000256" key="12">
    <source>
        <dbReference type="ARBA" id="ARBA00026101"/>
    </source>
</evidence>
<dbReference type="NCBIfam" id="TIGR00125">
    <property type="entry name" value="cyt_tran_rel"/>
    <property type="match status" value="1"/>
</dbReference>
<evidence type="ECO:0000256" key="11">
    <source>
        <dbReference type="ARBA" id="ARBA00025706"/>
    </source>
</evidence>
<dbReference type="EC" id="2.7.7.15" evidence="12"/>
<comment type="pathway">
    <text evidence="11">Phospholipid metabolism; phosphatidylcholine biosynthesis; phosphatidylcholine from phosphocholine: step 1/2.</text>
</comment>
<sequence>MGELGLESAAENTYSLRPAGQRKFRSSAVKECIHAILKEELANVQYNPEETPQLTKQLSETIKDRLKEKGFDRYKMVVQVVIGEQRGEGVNMAARCFWDADTDSYAHDVFMNVAEAMAERPRKHHHKSKRCLLCEAPFPGTAEGELCPECDTPLPATQLDLEAEWRSRPLSPGPARASAGDPRKDKRKDQAQVSPIDVPGTSKKMEAPTSSRLNSRKRRKEGPGPNGATELDGIPAKMSRRAFSLQEPAPFSDEIEIDYSKPYARVTFEEALRGTPLDRPVRVYADGIFDLFHSGHARALMQAKNLFPNTYLIVGVCSDELTHNFKGFTVMNENERYDAVQHCRYVDEVVRNAPWTLTPEFLKEHRIDFVAHDDIPYSSAGSDDVYKHIKDAGMFAPTQRTEGISTSDIITRIVRDYDVYARRNLQRGYTAKELNVSFINEKKYHLQERVDKVKKRVKDVEEKSKEFVQKVEEKSIDLIQKWEEKSREFIGNFLEMFGPEGALKHMLKEGKGRMLQAISPRQSPSSSPTHDRSPSPSFRWPFSAKTPPASPANRTRNEAAITYDISEDEED</sequence>
<evidence type="ECO:0000256" key="13">
    <source>
        <dbReference type="ARBA" id="ARBA00048285"/>
    </source>
</evidence>
<evidence type="ECO:0000259" key="16">
    <source>
        <dbReference type="Pfam" id="PF01467"/>
    </source>
</evidence>
<organism evidence="17 18">
    <name type="scientific">Crocodylus porosus</name>
    <name type="common">Saltwater crocodile</name>
    <name type="synonym">Estuarine crocodile</name>
    <dbReference type="NCBI Taxonomy" id="8502"/>
    <lineage>
        <taxon>Eukaryota</taxon>
        <taxon>Metazoa</taxon>
        <taxon>Chordata</taxon>
        <taxon>Craniata</taxon>
        <taxon>Vertebrata</taxon>
        <taxon>Euteleostomi</taxon>
        <taxon>Archelosauria</taxon>
        <taxon>Archosauria</taxon>
        <taxon>Crocodylia</taxon>
        <taxon>Longirostres</taxon>
        <taxon>Crocodylidae</taxon>
        <taxon>Crocodylus</taxon>
    </lineage>
</organism>
<dbReference type="CDD" id="cd21459">
    <property type="entry name" value="DLC-like_TCTEX1D2"/>
    <property type="match status" value="1"/>
</dbReference>
<evidence type="ECO:0000256" key="5">
    <source>
        <dbReference type="ARBA" id="ARBA00022679"/>
    </source>
</evidence>
<accession>A0A7M4F4S8</accession>
<dbReference type="GO" id="GO:0005783">
    <property type="term" value="C:endoplasmic reticulum"/>
    <property type="evidence" value="ECO:0007669"/>
    <property type="project" value="TreeGrafter"/>
</dbReference>
<comment type="function">
    <text evidence="10">Catalyzes the key rate-limiting step in the CDP-choline pathway for phosphatidylcholine biosynthesis.</text>
</comment>
<protein>
    <recommendedName>
        <fullName evidence="12">choline-phosphate cytidylyltransferase</fullName>
        <ecNumber evidence="12">2.7.7.15</ecNumber>
    </recommendedName>
</protein>
<dbReference type="UniPathway" id="UPA00753">
    <property type="reaction ID" value="UER00739"/>
</dbReference>
<feature type="domain" description="Cytidyltransferase-like" evidence="16">
    <location>
        <begin position="284"/>
        <end position="412"/>
    </location>
</feature>
<dbReference type="InterPro" id="IPR014729">
    <property type="entry name" value="Rossmann-like_a/b/a_fold"/>
</dbReference>
<gene>
    <name evidence="17" type="primary">PCYT1A</name>
</gene>
<dbReference type="Ensembl" id="ENSCPRT00005020951.1">
    <property type="protein sequence ID" value="ENSCPRP00005017905.1"/>
    <property type="gene ID" value="ENSCPRG00005012487.1"/>
</dbReference>
<evidence type="ECO:0000256" key="9">
    <source>
        <dbReference type="ARBA" id="ARBA00023264"/>
    </source>
</evidence>
<feature type="region of interest" description="Disordered" evidence="15">
    <location>
        <begin position="164"/>
        <end position="235"/>
    </location>
</feature>
<evidence type="ECO:0000256" key="14">
    <source>
        <dbReference type="SAM" id="Coils"/>
    </source>
</evidence>
<evidence type="ECO:0000256" key="1">
    <source>
        <dbReference type="ARBA" id="ARBA00005189"/>
    </source>
</evidence>
<comment type="similarity">
    <text evidence="3">Belongs to the cytidylyltransferase family.</text>
</comment>
<evidence type="ECO:0000256" key="4">
    <source>
        <dbReference type="ARBA" id="ARBA00022516"/>
    </source>
</evidence>
<dbReference type="GO" id="GO:0031210">
    <property type="term" value="F:phosphatidylcholine binding"/>
    <property type="evidence" value="ECO:0007669"/>
    <property type="project" value="TreeGrafter"/>
</dbReference>
<evidence type="ECO:0000256" key="15">
    <source>
        <dbReference type="SAM" id="MobiDB-lite"/>
    </source>
</evidence>
<dbReference type="PANTHER" id="PTHR10739:SF19">
    <property type="entry name" value="CHOLINE-PHOSPHATE CYTIDYLYLTRANSFERASE A"/>
    <property type="match status" value="1"/>
</dbReference>
<dbReference type="Gene3D" id="3.30.1140.40">
    <property type="entry name" value="Tctex-1"/>
    <property type="match status" value="1"/>
</dbReference>
<dbReference type="Gene3D" id="3.40.50.620">
    <property type="entry name" value="HUPs"/>
    <property type="match status" value="1"/>
</dbReference>
<keyword evidence="6" id="KW-0548">Nucleotidyltransferase</keyword>
<name>A0A7M4F4S8_CROPO</name>
<dbReference type="FunFam" id="3.40.50.620:FF:000016">
    <property type="entry name" value="Putative choline-phosphate cytidylyltransferase B"/>
    <property type="match status" value="1"/>
</dbReference>
<feature type="compositionally biased region" description="Basic and acidic residues" evidence="15">
    <location>
        <begin position="181"/>
        <end position="190"/>
    </location>
</feature>
<evidence type="ECO:0000313" key="17">
    <source>
        <dbReference type="Ensembl" id="ENSCPRP00005017905.1"/>
    </source>
</evidence>
<dbReference type="PANTHER" id="PTHR10739">
    <property type="entry name" value="CYTIDYLYLTRANSFERASE"/>
    <property type="match status" value="1"/>
</dbReference>
<dbReference type="SUPFAM" id="SSF52374">
    <property type="entry name" value="Nucleotidylyl transferase"/>
    <property type="match status" value="1"/>
</dbReference>
<keyword evidence="4" id="KW-0444">Lipid biosynthesis</keyword>
<proteinExistence type="inferred from homology"/>
<dbReference type="GO" id="GO:0004105">
    <property type="term" value="F:choline-phosphate cytidylyltransferase activity"/>
    <property type="evidence" value="ECO:0007669"/>
    <property type="project" value="UniProtKB-EC"/>
</dbReference>
<dbReference type="GeneTree" id="ENSGT00940000157384"/>
<keyword evidence="9" id="KW-1208">Phospholipid metabolism</keyword>
<keyword evidence="14" id="KW-0175">Coiled coil</keyword>
<evidence type="ECO:0000256" key="10">
    <source>
        <dbReference type="ARBA" id="ARBA00025501"/>
    </source>
</evidence>
<evidence type="ECO:0000256" key="8">
    <source>
        <dbReference type="ARBA" id="ARBA00023209"/>
    </source>
</evidence>
<evidence type="ECO:0000313" key="18">
    <source>
        <dbReference type="Proteomes" id="UP000594220"/>
    </source>
</evidence>
<feature type="region of interest" description="Disordered" evidence="15">
    <location>
        <begin position="517"/>
        <end position="571"/>
    </location>
</feature>